<feature type="transmembrane region" description="Helical" evidence="5">
    <location>
        <begin position="139"/>
        <end position="159"/>
    </location>
</feature>
<evidence type="ECO:0000256" key="1">
    <source>
        <dbReference type="ARBA" id="ARBA00004651"/>
    </source>
</evidence>
<feature type="transmembrane region" description="Helical" evidence="5">
    <location>
        <begin position="207"/>
        <end position="225"/>
    </location>
</feature>
<name>A0A424Z2V1_9EURY</name>
<feature type="transmembrane region" description="Helical" evidence="5">
    <location>
        <begin position="43"/>
        <end position="61"/>
    </location>
</feature>
<dbReference type="PANTHER" id="PTHR42723">
    <property type="entry name" value="CHLOROPHYLL SYNTHASE"/>
    <property type="match status" value="1"/>
</dbReference>
<feature type="transmembrane region" description="Helical" evidence="5">
    <location>
        <begin position="89"/>
        <end position="109"/>
    </location>
</feature>
<feature type="transmembrane region" description="Helical" evidence="5">
    <location>
        <begin position="260"/>
        <end position="281"/>
    </location>
</feature>
<organism evidence="6 7">
    <name type="scientific">Methanosalsum natronophilum</name>
    <dbReference type="NCBI Taxonomy" id="768733"/>
    <lineage>
        <taxon>Archaea</taxon>
        <taxon>Methanobacteriati</taxon>
        <taxon>Methanobacteriota</taxon>
        <taxon>Stenosarchaea group</taxon>
        <taxon>Methanomicrobia</taxon>
        <taxon>Methanosarcinales</taxon>
        <taxon>Methanosarcinaceae</taxon>
        <taxon>Methanosalsum</taxon>
    </lineage>
</organism>
<comment type="subcellular location">
    <subcellularLocation>
        <location evidence="1">Cell membrane</location>
        <topology evidence="1">Multi-pass membrane protein</topology>
    </subcellularLocation>
</comment>
<dbReference type="NCBIfam" id="NF009516">
    <property type="entry name" value="PRK12875.1"/>
    <property type="match status" value="1"/>
</dbReference>
<proteinExistence type="predicted"/>
<evidence type="ECO:0000313" key="6">
    <source>
        <dbReference type="EMBL" id="RQD88580.1"/>
    </source>
</evidence>
<accession>A0A424Z2V1</accession>
<sequence>MSSIFSFLFKISRFRFWIYTGGTYVVGYALAANTFTDFMQIEYYIYLFYFFFLANIFIYGVNDLWDEDTDELNPKKDEMEHRLQKSEKLRLKFSIYLILGISIILMYTQSWGERFIFSGFLLLSYFYSAPPLRFKERPILDFSSNYLYVMPGIFAYYLVAGQLPTWIILLAAYCHVSAMHIFSAIPDIEYDRVTGIITTPVYFGKKVGLYLVLMFWIILAVIAIYLSGYHLLSFLVLVFPAFPFILIIKPSVDIRKLYWYLPYVNIILGGLLFLALINYNLSLPV</sequence>
<comment type="caution">
    <text evidence="6">The sequence shown here is derived from an EMBL/GenBank/DDBJ whole genome shotgun (WGS) entry which is preliminary data.</text>
</comment>
<dbReference type="AlphaFoldDB" id="A0A424Z2V1"/>
<keyword evidence="4 5" id="KW-0472">Membrane</keyword>
<feature type="transmembrane region" description="Helical" evidence="5">
    <location>
        <begin position="231"/>
        <end position="248"/>
    </location>
</feature>
<evidence type="ECO:0000256" key="5">
    <source>
        <dbReference type="SAM" id="Phobius"/>
    </source>
</evidence>
<keyword evidence="2 5" id="KW-0812">Transmembrane</keyword>
<evidence type="ECO:0000313" key="7">
    <source>
        <dbReference type="Proteomes" id="UP000284763"/>
    </source>
</evidence>
<dbReference type="InterPro" id="IPR050475">
    <property type="entry name" value="Prenyltransferase_related"/>
</dbReference>
<dbReference type="Proteomes" id="UP000284763">
    <property type="component" value="Unassembled WGS sequence"/>
</dbReference>
<gene>
    <name evidence="6" type="ORF">D5R95_02805</name>
</gene>
<evidence type="ECO:0000256" key="2">
    <source>
        <dbReference type="ARBA" id="ARBA00022692"/>
    </source>
</evidence>
<keyword evidence="3 5" id="KW-1133">Transmembrane helix</keyword>
<dbReference type="InterPro" id="IPR000537">
    <property type="entry name" value="UbiA_prenyltransferase"/>
</dbReference>
<dbReference type="PANTHER" id="PTHR42723:SF1">
    <property type="entry name" value="CHLOROPHYLL SYNTHASE, CHLOROPLASTIC"/>
    <property type="match status" value="1"/>
</dbReference>
<evidence type="ECO:0000256" key="3">
    <source>
        <dbReference type="ARBA" id="ARBA00022989"/>
    </source>
</evidence>
<feature type="transmembrane region" description="Helical" evidence="5">
    <location>
        <begin position="12"/>
        <end position="31"/>
    </location>
</feature>
<protein>
    <submittedName>
        <fullName evidence="6">Prenyltransferase</fullName>
    </submittedName>
</protein>
<dbReference type="GO" id="GO:0005886">
    <property type="term" value="C:plasma membrane"/>
    <property type="evidence" value="ECO:0007669"/>
    <property type="project" value="UniProtKB-SubCell"/>
</dbReference>
<dbReference type="CDD" id="cd13966">
    <property type="entry name" value="PT_UbiA_4"/>
    <property type="match status" value="1"/>
</dbReference>
<dbReference type="GO" id="GO:0016765">
    <property type="term" value="F:transferase activity, transferring alkyl or aryl (other than methyl) groups"/>
    <property type="evidence" value="ECO:0007669"/>
    <property type="project" value="InterPro"/>
</dbReference>
<keyword evidence="6" id="KW-0808">Transferase</keyword>
<dbReference type="Pfam" id="PF01040">
    <property type="entry name" value="UbiA"/>
    <property type="match status" value="1"/>
</dbReference>
<dbReference type="Gene3D" id="1.20.120.1780">
    <property type="entry name" value="UbiA prenyltransferase"/>
    <property type="match status" value="1"/>
</dbReference>
<dbReference type="InterPro" id="IPR044878">
    <property type="entry name" value="UbiA_sf"/>
</dbReference>
<dbReference type="Gene3D" id="1.10.357.140">
    <property type="entry name" value="UbiA prenyltransferase"/>
    <property type="match status" value="1"/>
</dbReference>
<dbReference type="EMBL" id="QZAB01000191">
    <property type="protein sequence ID" value="RQD88580.1"/>
    <property type="molecule type" value="Genomic_DNA"/>
</dbReference>
<reference evidence="6 7" key="1">
    <citation type="submission" date="2018-08" db="EMBL/GenBank/DDBJ databases">
        <title>The metabolism and importance of syntrophic acetate oxidation coupled to methane or sulfide production in haloalkaline environments.</title>
        <authorList>
            <person name="Timmers P.H.A."/>
            <person name="Vavourakis C.D."/>
            <person name="Sorokin D.Y."/>
            <person name="Sinninghe Damste J.S."/>
            <person name="Muyzer G."/>
            <person name="Stams A.J.M."/>
            <person name="Plugge C.M."/>
        </authorList>
    </citation>
    <scope>NUCLEOTIDE SEQUENCE [LARGE SCALE GENOMIC DNA]</scope>
    <source>
        <strain evidence="6">MSAO_Arc3</strain>
    </source>
</reference>
<evidence type="ECO:0000256" key="4">
    <source>
        <dbReference type="ARBA" id="ARBA00023136"/>
    </source>
</evidence>